<dbReference type="EMBL" id="WTPW01000106">
    <property type="protein sequence ID" value="KAF0547344.1"/>
    <property type="molecule type" value="Genomic_DNA"/>
</dbReference>
<comment type="caution">
    <text evidence="2">The sequence shown here is derived from an EMBL/GenBank/DDBJ whole genome shotgun (WGS) entry which is preliminary data.</text>
</comment>
<proteinExistence type="predicted"/>
<accession>A0A8H4AZJ5</accession>
<name>A0A8H4AZJ5_GIGMA</name>
<evidence type="ECO:0000313" key="2">
    <source>
        <dbReference type="EMBL" id="KAF0547344.1"/>
    </source>
</evidence>
<dbReference type="AlphaFoldDB" id="A0A8H4AZJ5"/>
<keyword evidence="1" id="KW-0812">Transmembrane</keyword>
<reference evidence="2 3" key="1">
    <citation type="journal article" date="2019" name="Environ. Microbiol.">
        <title>At the nexus of three kingdoms: the genome of the mycorrhizal fungus Gigaspora margarita provides insights into plant, endobacterial and fungal interactions.</title>
        <authorList>
            <person name="Venice F."/>
            <person name="Ghignone S."/>
            <person name="Salvioli di Fossalunga A."/>
            <person name="Amselem J."/>
            <person name="Novero M."/>
            <person name="Xianan X."/>
            <person name="Sedzielewska Toro K."/>
            <person name="Morin E."/>
            <person name="Lipzen A."/>
            <person name="Grigoriev I.V."/>
            <person name="Henrissat B."/>
            <person name="Martin F.M."/>
            <person name="Bonfante P."/>
        </authorList>
    </citation>
    <scope>NUCLEOTIDE SEQUENCE [LARGE SCALE GENOMIC DNA]</scope>
    <source>
        <strain evidence="2 3">BEG34</strain>
    </source>
</reference>
<dbReference type="OrthoDB" id="10482505at2759"/>
<feature type="transmembrane region" description="Helical" evidence="1">
    <location>
        <begin position="20"/>
        <end position="37"/>
    </location>
</feature>
<organism evidence="2 3">
    <name type="scientific">Gigaspora margarita</name>
    <dbReference type="NCBI Taxonomy" id="4874"/>
    <lineage>
        <taxon>Eukaryota</taxon>
        <taxon>Fungi</taxon>
        <taxon>Fungi incertae sedis</taxon>
        <taxon>Mucoromycota</taxon>
        <taxon>Glomeromycotina</taxon>
        <taxon>Glomeromycetes</taxon>
        <taxon>Diversisporales</taxon>
        <taxon>Gigasporaceae</taxon>
        <taxon>Gigaspora</taxon>
    </lineage>
</organism>
<evidence type="ECO:0000313" key="3">
    <source>
        <dbReference type="Proteomes" id="UP000439903"/>
    </source>
</evidence>
<evidence type="ECO:0000256" key="1">
    <source>
        <dbReference type="SAM" id="Phobius"/>
    </source>
</evidence>
<gene>
    <name evidence="2" type="ORF">F8M41_000654</name>
</gene>
<keyword evidence="1" id="KW-0472">Membrane</keyword>
<keyword evidence="1" id="KW-1133">Transmembrane helix</keyword>
<sequence length="171" mass="18885">MRVFINELWCFNKENMNRLFFNSFYIIFLINLLALAIDSKHARHKFHPHKFHPFPTRTSVGTCTITDISTETVTSSITCFLGTTPTSSAACPDNQQIPDDCDKCEQTEATTCTPTTTTCTSTNCLLPPGLCRPSGNPCDIANDIFCNVEACCNRGCSTVDTATTYPVFTCV</sequence>
<keyword evidence="3" id="KW-1185">Reference proteome</keyword>
<dbReference type="Proteomes" id="UP000439903">
    <property type="component" value="Unassembled WGS sequence"/>
</dbReference>
<protein>
    <submittedName>
        <fullName evidence="2">Uncharacterized protein</fullName>
    </submittedName>
</protein>